<evidence type="ECO:0000313" key="9">
    <source>
        <dbReference type="Proteomes" id="UP000028712"/>
    </source>
</evidence>
<comment type="caution">
    <text evidence="7">The sequence shown here is derived from an EMBL/GenBank/DDBJ whole genome shotgun (WGS) entry which is preliminary data.</text>
</comment>
<feature type="transmembrane region" description="Helical" evidence="5">
    <location>
        <begin position="377"/>
        <end position="395"/>
    </location>
</feature>
<evidence type="ECO:0000313" key="10">
    <source>
        <dbReference type="Proteomes" id="UP000198424"/>
    </source>
</evidence>
<dbReference type="eggNOG" id="COG3307">
    <property type="taxonomic scope" value="Bacteria"/>
</dbReference>
<gene>
    <name evidence="8" type="ORF">B0A62_07140</name>
    <name evidence="7" type="ORF">IW20_04875</name>
</gene>
<dbReference type="PANTHER" id="PTHR37422">
    <property type="entry name" value="TEICHURONIC ACID BIOSYNTHESIS PROTEIN TUAE"/>
    <property type="match status" value="1"/>
</dbReference>
<sequence length="457" mass="50499">MKIKHLSYTFLVLMHLVIALVVFVMPFLSKIYALVIPIVGLFFVLKTKNKNNEVLLVAAYMIGVEVFLRMTEGNLNNEYIKLSVIFFMVIGMLYSSFSINALVYGFFILLLIPGVLVTSIADDFSADIKKVLVFNLSGALCLGICAIYTFNRKITFPELQNIVLAMGLPILTTTAYLFLYNPSVQSVVTGTQSNFETSGGFGPNQVSTVLGLGMFVFFTQLILFSKSKKLLILNGILLLVVSYRAIVTFSRGGVITGVVMISLLLLVLYHYSSAKVKGKLALVFIITVVMGLGIWTYSSVQTSGLIGKRYANQDAAGRIKKDRLGGREAIIDIELKVFLDNPILGIGAGAGKEYRKKAFGVDVASHNEITRMLSEHGIFGISGLLILFIMPFVLYYTNRGHLYFLSFYVFWFLTINHAAMRTAAPAFVYALTLINVIKFKSGNNINEKSIDSNNVGL</sequence>
<evidence type="ECO:0000313" key="7">
    <source>
        <dbReference type="EMBL" id="KFF18239.1"/>
    </source>
</evidence>
<reference evidence="7 9" key="1">
    <citation type="submission" date="2014-07" db="EMBL/GenBank/DDBJ databases">
        <title>Genome of Flavobacterium hydatis DSM 2063.</title>
        <authorList>
            <person name="Pipes S.E."/>
            <person name="Stropko S.J."/>
            <person name="Newman J.D."/>
        </authorList>
    </citation>
    <scope>NUCLEOTIDE SEQUENCE [LARGE SCALE GENOMIC DNA]</scope>
    <source>
        <strain evidence="7 9">DSM 2063</strain>
    </source>
</reference>
<feature type="transmembrane region" description="Helical" evidence="5">
    <location>
        <begin position="253"/>
        <end position="271"/>
    </location>
</feature>
<keyword evidence="10" id="KW-1185">Reference proteome</keyword>
<dbReference type="Pfam" id="PF04932">
    <property type="entry name" value="Wzy_C"/>
    <property type="match status" value="1"/>
</dbReference>
<feature type="transmembrane region" description="Helical" evidence="5">
    <location>
        <begin position="31"/>
        <end position="47"/>
    </location>
</feature>
<feature type="transmembrane region" description="Helical" evidence="5">
    <location>
        <begin position="54"/>
        <end position="71"/>
    </location>
</feature>
<keyword evidence="2 5" id="KW-0812">Transmembrane</keyword>
<organism evidence="7 9">
    <name type="scientific">Flavobacterium hydatis</name>
    <name type="common">Cytophaga aquatilis</name>
    <dbReference type="NCBI Taxonomy" id="991"/>
    <lineage>
        <taxon>Bacteria</taxon>
        <taxon>Pseudomonadati</taxon>
        <taxon>Bacteroidota</taxon>
        <taxon>Flavobacteriia</taxon>
        <taxon>Flavobacteriales</taxon>
        <taxon>Flavobacteriaceae</taxon>
        <taxon>Flavobacterium</taxon>
    </lineage>
</organism>
<evidence type="ECO:0000259" key="6">
    <source>
        <dbReference type="Pfam" id="PF04932"/>
    </source>
</evidence>
<evidence type="ECO:0000313" key="8">
    <source>
        <dbReference type="EMBL" id="OXA97016.1"/>
    </source>
</evidence>
<dbReference type="InterPro" id="IPR007016">
    <property type="entry name" value="O-antigen_ligase-rel_domated"/>
</dbReference>
<feature type="transmembrane region" description="Helical" evidence="5">
    <location>
        <begin position="77"/>
        <end position="94"/>
    </location>
</feature>
<name>A0A086ANH5_FLAHY</name>
<feature type="transmembrane region" description="Helical" evidence="5">
    <location>
        <begin position="402"/>
        <end position="420"/>
    </location>
</feature>
<reference evidence="8 10" key="2">
    <citation type="submission" date="2016-11" db="EMBL/GenBank/DDBJ databases">
        <title>Whole genomes of Flavobacteriaceae.</title>
        <authorList>
            <person name="Stine C."/>
            <person name="Li C."/>
            <person name="Tadesse D."/>
        </authorList>
    </citation>
    <scope>NUCLEOTIDE SEQUENCE [LARGE SCALE GENOMIC DNA]</scope>
    <source>
        <strain evidence="8 10">ATCC 29551</strain>
    </source>
</reference>
<dbReference type="Proteomes" id="UP000198424">
    <property type="component" value="Unassembled WGS sequence"/>
</dbReference>
<evidence type="ECO:0000256" key="4">
    <source>
        <dbReference type="ARBA" id="ARBA00023136"/>
    </source>
</evidence>
<dbReference type="Proteomes" id="UP000028712">
    <property type="component" value="Unassembled WGS sequence"/>
</dbReference>
<dbReference type="PANTHER" id="PTHR37422:SF17">
    <property type="entry name" value="O-ANTIGEN LIGASE"/>
    <property type="match status" value="1"/>
</dbReference>
<dbReference type="GO" id="GO:0016020">
    <property type="term" value="C:membrane"/>
    <property type="evidence" value="ECO:0007669"/>
    <property type="project" value="UniProtKB-SubCell"/>
</dbReference>
<dbReference type="EMBL" id="JPRM01000006">
    <property type="protein sequence ID" value="KFF18239.1"/>
    <property type="molecule type" value="Genomic_DNA"/>
</dbReference>
<feature type="transmembrane region" description="Helical" evidence="5">
    <location>
        <begin position="162"/>
        <end position="181"/>
    </location>
</feature>
<dbReference type="OrthoDB" id="1118890at2"/>
<dbReference type="RefSeq" id="WP_035619493.1">
    <property type="nucleotide sequence ID" value="NZ_JBEWQG010000011.1"/>
</dbReference>
<evidence type="ECO:0000256" key="1">
    <source>
        <dbReference type="ARBA" id="ARBA00004141"/>
    </source>
</evidence>
<keyword evidence="3 5" id="KW-1133">Transmembrane helix</keyword>
<feature type="transmembrane region" description="Helical" evidence="5">
    <location>
        <begin position="7"/>
        <end position="25"/>
    </location>
</feature>
<feature type="transmembrane region" description="Helical" evidence="5">
    <location>
        <begin position="280"/>
        <end position="298"/>
    </location>
</feature>
<dbReference type="EMBL" id="MUGY01000004">
    <property type="protein sequence ID" value="OXA97016.1"/>
    <property type="molecule type" value="Genomic_DNA"/>
</dbReference>
<proteinExistence type="predicted"/>
<accession>A0A086ANH5</accession>
<evidence type="ECO:0000256" key="3">
    <source>
        <dbReference type="ARBA" id="ARBA00022989"/>
    </source>
</evidence>
<dbReference type="AlphaFoldDB" id="A0A086ANH5"/>
<feature type="transmembrane region" description="Helical" evidence="5">
    <location>
        <begin position="132"/>
        <end position="150"/>
    </location>
</feature>
<dbReference type="STRING" id="991.IW20_04875"/>
<evidence type="ECO:0000256" key="2">
    <source>
        <dbReference type="ARBA" id="ARBA00022692"/>
    </source>
</evidence>
<feature type="transmembrane region" description="Helical" evidence="5">
    <location>
        <begin position="230"/>
        <end position="247"/>
    </location>
</feature>
<feature type="transmembrane region" description="Helical" evidence="5">
    <location>
        <begin position="201"/>
        <end position="223"/>
    </location>
</feature>
<dbReference type="InterPro" id="IPR051533">
    <property type="entry name" value="WaaL-like"/>
</dbReference>
<keyword evidence="4 5" id="KW-0472">Membrane</keyword>
<feature type="domain" description="O-antigen ligase-related" evidence="6">
    <location>
        <begin position="237"/>
        <end position="384"/>
    </location>
</feature>
<protein>
    <submittedName>
        <fullName evidence="7">Membrane protein</fullName>
    </submittedName>
</protein>
<feature type="transmembrane region" description="Helical" evidence="5">
    <location>
        <begin position="101"/>
        <end position="120"/>
    </location>
</feature>
<comment type="subcellular location">
    <subcellularLocation>
        <location evidence="1">Membrane</location>
        <topology evidence="1">Multi-pass membrane protein</topology>
    </subcellularLocation>
</comment>
<evidence type="ECO:0000256" key="5">
    <source>
        <dbReference type="SAM" id="Phobius"/>
    </source>
</evidence>